<keyword evidence="11" id="KW-0472">Membrane</keyword>
<dbReference type="PANTHER" id="PTHR11890">
    <property type="entry name" value="INTERLEUKIN-1 RECEPTOR FAMILY MEMBER"/>
    <property type="match status" value="1"/>
</dbReference>
<keyword evidence="14" id="KW-1185">Reference proteome</keyword>
<comment type="caution">
    <text evidence="13">The sequence shown here is derived from an EMBL/GenBank/DDBJ whole genome shotgun (WGS) entry which is preliminary data.</text>
</comment>
<evidence type="ECO:0000256" key="1">
    <source>
        <dbReference type="ARBA" id="ARBA00022518"/>
    </source>
</evidence>
<evidence type="ECO:0000256" key="5">
    <source>
        <dbReference type="ARBA" id="ARBA00023180"/>
    </source>
</evidence>
<keyword evidence="6" id="KW-0922">Interferon antiviral system evasion</keyword>
<evidence type="ECO:0000256" key="8">
    <source>
        <dbReference type="ARBA" id="ARBA00038761"/>
    </source>
</evidence>
<comment type="subunit">
    <text evidence="8">Interacts with host IFNA1.</text>
</comment>
<dbReference type="SUPFAM" id="SSF48726">
    <property type="entry name" value="Immunoglobulin"/>
    <property type="match status" value="2"/>
</dbReference>
<evidence type="ECO:0000256" key="3">
    <source>
        <dbReference type="ARBA" id="ARBA00022830"/>
    </source>
</evidence>
<protein>
    <recommendedName>
        <fullName evidence="9">Soluble interferon alpha/beta receptor OPG204</fullName>
    </recommendedName>
</protein>
<proteinExistence type="predicted"/>
<organism evidence="13 14">
    <name type="scientific">Mytilus edulis</name>
    <name type="common">Blue mussel</name>
    <dbReference type="NCBI Taxonomy" id="6550"/>
    <lineage>
        <taxon>Eukaryota</taxon>
        <taxon>Metazoa</taxon>
        <taxon>Spiralia</taxon>
        <taxon>Lophotrochozoa</taxon>
        <taxon>Mollusca</taxon>
        <taxon>Bivalvia</taxon>
        <taxon>Autobranchia</taxon>
        <taxon>Pteriomorphia</taxon>
        <taxon>Mytilida</taxon>
        <taxon>Mytiloidea</taxon>
        <taxon>Mytilidae</taxon>
        <taxon>Mytilinae</taxon>
        <taxon>Mytilus</taxon>
    </lineage>
</organism>
<dbReference type="Gene3D" id="2.60.40.10">
    <property type="entry name" value="Immunoglobulins"/>
    <property type="match status" value="3"/>
</dbReference>
<dbReference type="AlphaFoldDB" id="A0A8S3VGF9"/>
<keyword evidence="7" id="KW-0393">Immunoglobulin domain</keyword>
<dbReference type="OrthoDB" id="6171746at2759"/>
<evidence type="ECO:0000256" key="9">
    <source>
        <dbReference type="ARBA" id="ARBA00041012"/>
    </source>
</evidence>
<accession>A0A8S3VGF9</accession>
<dbReference type="Proteomes" id="UP000683360">
    <property type="component" value="Unassembled WGS sequence"/>
</dbReference>
<feature type="domain" description="Ig-like" evidence="12">
    <location>
        <begin position="381"/>
        <end position="465"/>
    </location>
</feature>
<dbReference type="GO" id="GO:0039502">
    <property type="term" value="P:symbiont-mediated suppression of host type I interferon-mediated signaling pathway"/>
    <property type="evidence" value="ECO:0007669"/>
    <property type="project" value="UniProtKB-KW"/>
</dbReference>
<evidence type="ECO:0000256" key="4">
    <source>
        <dbReference type="ARBA" id="ARBA00023157"/>
    </source>
</evidence>
<dbReference type="PANTHER" id="PTHR11890:SF44">
    <property type="entry name" value="X-LINKED INTERLEUKIN-1 RECEPTOR ACCESSORY PROTEIN-LIKE 2"/>
    <property type="match status" value="1"/>
</dbReference>
<keyword evidence="1" id="KW-0244">Early protein</keyword>
<dbReference type="SMART" id="SM00409">
    <property type="entry name" value="IG"/>
    <property type="match status" value="3"/>
</dbReference>
<gene>
    <name evidence="13" type="ORF">MEDL_67197</name>
</gene>
<dbReference type="InterPro" id="IPR013783">
    <property type="entry name" value="Ig-like_fold"/>
</dbReference>
<dbReference type="InterPro" id="IPR036179">
    <property type="entry name" value="Ig-like_dom_sf"/>
</dbReference>
<evidence type="ECO:0000313" key="13">
    <source>
        <dbReference type="EMBL" id="CAG2255833.1"/>
    </source>
</evidence>
<feature type="transmembrane region" description="Helical" evidence="11">
    <location>
        <begin position="706"/>
        <end position="726"/>
    </location>
</feature>
<dbReference type="InterPro" id="IPR036691">
    <property type="entry name" value="Endo/exonu/phosph_ase_sf"/>
</dbReference>
<keyword evidence="2" id="KW-0945">Host-virus interaction</keyword>
<keyword evidence="2" id="KW-1090">Inhibition of host innate immune response by virus</keyword>
<dbReference type="InterPro" id="IPR015621">
    <property type="entry name" value="IL-1_rcpt_fam"/>
</dbReference>
<dbReference type="EMBL" id="CAJPWZ010003286">
    <property type="protein sequence ID" value="CAG2255833.1"/>
    <property type="molecule type" value="Genomic_DNA"/>
</dbReference>
<evidence type="ECO:0000313" key="14">
    <source>
        <dbReference type="Proteomes" id="UP000683360"/>
    </source>
</evidence>
<dbReference type="SUPFAM" id="SSF56219">
    <property type="entry name" value="DNase I-like"/>
    <property type="match status" value="1"/>
</dbReference>
<keyword evidence="11" id="KW-1133">Transmembrane helix</keyword>
<comment type="function">
    <text evidence="10">Counteracts the antiviral effects of host IFN-alpha/beta and key IFN-inducible proteins involved in viral RNA degradation suxh as host OAS1. Acts as a soluble IFN-alpha receptor and thus inhibits the interaction between host IFN-alpha and its receptor.</text>
</comment>
<keyword evidence="2" id="KW-0899">Viral immunoevasion</keyword>
<evidence type="ECO:0000256" key="2">
    <source>
        <dbReference type="ARBA" id="ARBA00022632"/>
    </source>
</evidence>
<dbReference type="InterPro" id="IPR003599">
    <property type="entry name" value="Ig_sub"/>
</dbReference>
<evidence type="ECO:0000256" key="11">
    <source>
        <dbReference type="SAM" id="Phobius"/>
    </source>
</evidence>
<keyword evidence="11" id="KW-0812">Transmembrane</keyword>
<keyword evidence="5" id="KW-0325">Glycoprotein</keyword>
<dbReference type="InterPro" id="IPR007110">
    <property type="entry name" value="Ig-like_dom"/>
</dbReference>
<keyword evidence="4" id="KW-1015">Disulfide bond</keyword>
<evidence type="ECO:0000256" key="10">
    <source>
        <dbReference type="ARBA" id="ARBA00045444"/>
    </source>
</evidence>
<evidence type="ECO:0000256" key="6">
    <source>
        <dbReference type="ARBA" id="ARBA00023258"/>
    </source>
</evidence>
<evidence type="ECO:0000259" key="12">
    <source>
        <dbReference type="PROSITE" id="PS50835"/>
    </source>
</evidence>
<keyword evidence="3" id="KW-1114">Inhibition of host interferon signaling pathway by virus</keyword>
<name>A0A8S3VGF9_MYTED</name>
<evidence type="ECO:0000256" key="7">
    <source>
        <dbReference type="ARBA" id="ARBA00023319"/>
    </source>
</evidence>
<dbReference type="PROSITE" id="PS50835">
    <property type="entry name" value="IG_LIKE"/>
    <property type="match status" value="1"/>
</dbReference>
<dbReference type="Gene3D" id="3.60.10.10">
    <property type="entry name" value="Endonuclease/exonuclease/phosphatase"/>
    <property type="match status" value="1"/>
</dbReference>
<reference evidence="13" key="1">
    <citation type="submission" date="2021-03" db="EMBL/GenBank/DDBJ databases">
        <authorList>
            <person name="Bekaert M."/>
        </authorList>
    </citation>
    <scope>NUCLEOTIDE SEQUENCE</scope>
</reference>
<sequence>MEEYLTNNYTYDMKKTKKVDINPVEPEFTYNMYKAGADFVLLGAPSYMSQLGSSKKRTAEQTAQSKEIVLELIGEIQQPISGPIEVAIENAKKRKLKKQTSESVNIENDTVAAGSEIHKECWINNTCDVEIDEFICKAIPLSKKKYKQGCGLFVMIKKSIASYVKIIEISYETFVWMKISKELTGTENDYIICNVYLPPYRSSFFKVHDVDLFYELETQIIKYSDECPNIFVFGDFNARTAHLNDFVENDLLHDSILDRVGELFAYVADETLPDRSNPDPGTNDYETKLINLSETHKLYNICVLHTKLPCNYVNFKLFTGAFINRVSVCSLVMELFAVILVVGVLPDFIGGTCISKNDSVKEDFKIFDENQIADFDYAQFGKSKTIDCCAHNVSRILWYFWNKQYPEWRLFPWEPYCSICDNRPRLEDNNQTLLIMETGKEHSGIYRCIAMSQNNSIAEHNTTIEVFSCTERQTPLYIAPQDKYVSIGDTVTFSCAGDFGCTIDKFRQVGWYDENYDFINNSRYSTSYAEKYGETYVEVSLTITDTRESDFNKTFICLVSSPADYQYFEVHILKKHPACTERQTPLYIAPQDKYSSIGDTVTFFCAGDFGCTIDKFRQVGWYDENYDFINNSRYSTSYVEKYGETYVEVNLTITDIRESDFNKSFICNVSSTADYQYFEVHIFKKRTTVTIINTTTTKKMHLQPGVIVAIIASGIVIVIGLLLLLFRPGVMLFILSRIPCGTTDKGSKNFHALILHEDECEDRKLAEQLKTNLEEDAYDVIMSSDVKGGQDNLRALGDFSQKSASLIIIYPTKSCSEIFPIEISSAQPYFKPNRITVIIKRRGIENRVESLKYRYFKKITWPDKGVCTPFKETNFYSKLKLRMPRSSRNTRCCKCCKLNVSSTYSVHIQEQSYSTQSPMITTGIQLIKIP</sequence>